<evidence type="ECO:0000313" key="1">
    <source>
        <dbReference type="EMBL" id="PPK29595.1"/>
    </source>
</evidence>
<dbReference type="Proteomes" id="UP000239239">
    <property type="component" value="Unassembled WGS sequence"/>
</dbReference>
<dbReference type="EMBL" id="PQWY01000016">
    <property type="protein sequence ID" value="PPK29595.1"/>
    <property type="molecule type" value="Genomic_DNA"/>
</dbReference>
<reference evidence="1 2" key="1">
    <citation type="submission" date="2018-02" db="EMBL/GenBank/DDBJ databases">
        <title>Draft genome sequences of four Legionella pneumophila clinical strains isolated in Ontario.</title>
        <authorList>
            <person name="Fortuna A."/>
            <person name="Ramnarine R."/>
            <person name="Li A."/>
            <person name="Frantz C."/>
            <person name="Mallo G."/>
        </authorList>
    </citation>
    <scope>NUCLEOTIDE SEQUENCE [LARGE SCALE GENOMIC DNA]</scope>
    <source>
        <strain evidence="1 2">LG61</strain>
    </source>
</reference>
<dbReference type="OrthoDB" id="9901438at2"/>
<comment type="caution">
    <text evidence="1">The sequence shown here is derived from an EMBL/GenBank/DDBJ whole genome shotgun (WGS) entry which is preliminary data.</text>
</comment>
<evidence type="ECO:0000313" key="2">
    <source>
        <dbReference type="Proteomes" id="UP000239239"/>
    </source>
</evidence>
<dbReference type="AlphaFoldDB" id="A0A2S6EWQ0"/>
<name>A0A2S6EWQ0_LEGPN</name>
<proteinExistence type="predicted"/>
<dbReference type="RefSeq" id="WP_050598213.1">
    <property type="nucleotide sequence ID" value="NZ_CP017601.1"/>
</dbReference>
<accession>A0A2S6EWQ0</accession>
<organism evidence="1 2">
    <name type="scientific">Legionella pneumophila</name>
    <dbReference type="NCBI Taxonomy" id="446"/>
    <lineage>
        <taxon>Bacteria</taxon>
        <taxon>Pseudomonadati</taxon>
        <taxon>Pseudomonadota</taxon>
        <taxon>Gammaproteobacteria</taxon>
        <taxon>Legionellales</taxon>
        <taxon>Legionellaceae</taxon>
        <taxon>Legionella</taxon>
    </lineage>
</organism>
<gene>
    <name evidence="1" type="ORF">C3928_10975</name>
</gene>
<protein>
    <submittedName>
        <fullName evidence="1">Uncharacterized protein</fullName>
    </submittedName>
</protein>
<sequence length="175" mass="19936">MSCYILDLIETLKNDFVKKNTPTRFDSVKSYRELLEKSKINPAIAEYITGTSSGVMLVNSYEKLLELSKINCAVADNMTQTQLGLDLIDSYEKFVEITKINAKVAFNFRILNYQRYTKLVNSNKQSSQTESLSNLNTAENSQFFFKKSSSTKQDRASITARQARTVHDTVECNLE</sequence>